<proteinExistence type="predicted"/>
<accession>A0A1G9TQG0</accession>
<reference evidence="2 3" key="1">
    <citation type="submission" date="2016-10" db="EMBL/GenBank/DDBJ databases">
        <authorList>
            <person name="de Groot N.N."/>
        </authorList>
    </citation>
    <scope>NUCLEOTIDE SEQUENCE [LARGE SCALE GENOMIC DNA]</scope>
    <source>
        <strain evidence="2 3">DSM 16077</strain>
    </source>
</reference>
<dbReference type="EMBL" id="FNHG01000012">
    <property type="protein sequence ID" value="SDM49654.1"/>
    <property type="molecule type" value="Genomic_DNA"/>
</dbReference>
<name>A0A1G9TQG0_9PROT</name>
<gene>
    <name evidence="2" type="ORF">SAMN04488568_11276</name>
</gene>
<evidence type="ECO:0000313" key="3">
    <source>
        <dbReference type="Proteomes" id="UP000199759"/>
    </source>
</evidence>
<dbReference type="STRING" id="144026.SAMN04488568_11276"/>
<dbReference type="RefSeq" id="WP_091770492.1">
    <property type="nucleotide sequence ID" value="NZ_FNHG01000012.1"/>
</dbReference>
<feature type="chain" id="PRO_5011701719" evidence="1">
    <location>
        <begin position="20"/>
        <end position="103"/>
    </location>
</feature>
<organism evidence="2 3">
    <name type="scientific">Maricaulis salignorans</name>
    <dbReference type="NCBI Taxonomy" id="144026"/>
    <lineage>
        <taxon>Bacteria</taxon>
        <taxon>Pseudomonadati</taxon>
        <taxon>Pseudomonadota</taxon>
        <taxon>Alphaproteobacteria</taxon>
        <taxon>Maricaulales</taxon>
        <taxon>Maricaulaceae</taxon>
        <taxon>Maricaulis</taxon>
    </lineage>
</organism>
<sequence length="103" mass="10724">MMLTMIAAAFALLSTPAETLVDNALQIQAGEMTYTTFFEADGTYTTDIGISGTWTLVDGEMCVVRSTGESGCQPVADTLALGDSWSGTNPATGATVTYTVVAR</sequence>
<dbReference type="AlphaFoldDB" id="A0A1G9TQG0"/>
<evidence type="ECO:0000313" key="2">
    <source>
        <dbReference type="EMBL" id="SDM49654.1"/>
    </source>
</evidence>
<keyword evidence="3" id="KW-1185">Reference proteome</keyword>
<dbReference type="OrthoDB" id="7630953at2"/>
<protein>
    <submittedName>
        <fullName evidence="2">Uncharacterized protein</fullName>
    </submittedName>
</protein>
<dbReference type="Proteomes" id="UP000199759">
    <property type="component" value="Unassembled WGS sequence"/>
</dbReference>
<feature type="signal peptide" evidence="1">
    <location>
        <begin position="1"/>
        <end position="19"/>
    </location>
</feature>
<evidence type="ECO:0000256" key="1">
    <source>
        <dbReference type="SAM" id="SignalP"/>
    </source>
</evidence>
<keyword evidence="1" id="KW-0732">Signal</keyword>